<keyword evidence="4" id="KW-0547">Nucleotide-binding</keyword>
<evidence type="ECO:0000256" key="2">
    <source>
        <dbReference type="ARBA" id="ARBA00022527"/>
    </source>
</evidence>
<keyword evidence="3" id="KW-0808">Transferase</keyword>
<organism evidence="8 9">
    <name type="scientific">Drosophila albomicans</name>
    <name type="common">Fruit fly</name>
    <dbReference type="NCBI Taxonomy" id="7291"/>
    <lineage>
        <taxon>Eukaryota</taxon>
        <taxon>Metazoa</taxon>
        <taxon>Ecdysozoa</taxon>
        <taxon>Arthropoda</taxon>
        <taxon>Hexapoda</taxon>
        <taxon>Insecta</taxon>
        <taxon>Pterygota</taxon>
        <taxon>Neoptera</taxon>
        <taxon>Endopterygota</taxon>
        <taxon>Diptera</taxon>
        <taxon>Brachycera</taxon>
        <taxon>Muscomorpha</taxon>
        <taxon>Ephydroidea</taxon>
        <taxon>Drosophilidae</taxon>
        <taxon>Drosophila</taxon>
    </lineage>
</organism>
<dbReference type="GeneID" id="117564183"/>
<dbReference type="Gene3D" id="3.30.200.20">
    <property type="entry name" value="Phosphorylase Kinase, domain 1"/>
    <property type="match status" value="1"/>
</dbReference>
<protein>
    <submittedName>
        <fullName evidence="9">Glycogen synthase kinase-3 alpha isoform X2</fullName>
    </submittedName>
</protein>
<dbReference type="GO" id="GO:0005524">
    <property type="term" value="F:ATP binding"/>
    <property type="evidence" value="ECO:0007669"/>
    <property type="project" value="UniProtKB-KW"/>
</dbReference>
<dbReference type="Gene3D" id="1.10.510.10">
    <property type="entry name" value="Transferase(Phosphotransferase) domain 1"/>
    <property type="match status" value="1"/>
</dbReference>
<dbReference type="CTD" id="34705"/>
<evidence type="ECO:0000256" key="3">
    <source>
        <dbReference type="ARBA" id="ARBA00022679"/>
    </source>
</evidence>
<dbReference type="OrthoDB" id="272141at2759"/>
<dbReference type="SUPFAM" id="SSF56112">
    <property type="entry name" value="Protein kinase-like (PK-like)"/>
    <property type="match status" value="1"/>
</dbReference>
<evidence type="ECO:0000256" key="1">
    <source>
        <dbReference type="ARBA" id="ARBA00005527"/>
    </source>
</evidence>
<feature type="domain" description="Protein kinase" evidence="7">
    <location>
        <begin position="35"/>
        <end position="319"/>
    </location>
</feature>
<dbReference type="RefSeq" id="XP_034098747.1">
    <property type="nucleotide sequence ID" value="XM_034242856.2"/>
</dbReference>
<keyword evidence="6" id="KW-0067">ATP-binding</keyword>
<dbReference type="InterPro" id="IPR050591">
    <property type="entry name" value="GSK-3"/>
</dbReference>
<dbReference type="Proteomes" id="UP000515160">
    <property type="component" value="Chromosome 2L"/>
</dbReference>
<sequence length="379" mass="42645">MEESTNANLDLIPDGTIYIAKVLSGIGESPQFSLITVHEPINVGSFGNVYNALLNKSNRIVALKQVLHDPLNREVDVLNCLKDHCNIVQLYKNIHVNLGEPIQKYSLLALDRMPMSLQGYILEQKDRCMPLTYVRIIAYQMFRALAFVHSHGICHRDVKLNHLLIDPLTMNLRLGGFSNAFFIGQSQLADLRVTASSRLYRAPELFGSCAYYSTAVDVWSAGCVLAEIINSFPLFEHFDSDREQLLNCVLTLGTYGLEQAPRMKEASGVSKVIVETRPEWVLLLKTEVPNDLQELLNFCLLYDSDARISALGACAHCSFDELRLMEMMKKPMPNGVPLPPLFNFSSHEMSIDTSLSLLLLPLKIAEKEEKEKIIKTEED</sequence>
<dbReference type="InterPro" id="IPR011009">
    <property type="entry name" value="Kinase-like_dom_sf"/>
</dbReference>
<reference evidence="9" key="1">
    <citation type="submission" date="2025-08" db="UniProtKB">
        <authorList>
            <consortium name="RefSeq"/>
        </authorList>
    </citation>
    <scope>IDENTIFICATION</scope>
    <source>
        <strain evidence="9">15112-1751.03</strain>
        <tissue evidence="9">Whole Adult</tissue>
    </source>
</reference>
<dbReference type="PROSITE" id="PS50011">
    <property type="entry name" value="PROTEIN_KINASE_DOM"/>
    <property type="match status" value="1"/>
</dbReference>
<comment type="similarity">
    <text evidence="1">Belongs to the protein kinase superfamily. CMGC Ser/Thr protein kinase family. GSK-3 subfamily.</text>
</comment>
<proteinExistence type="inferred from homology"/>
<dbReference type="GO" id="GO:0004674">
    <property type="term" value="F:protein serine/threonine kinase activity"/>
    <property type="evidence" value="ECO:0007669"/>
    <property type="project" value="UniProtKB-KW"/>
</dbReference>
<keyword evidence="8" id="KW-1185">Reference proteome</keyword>
<dbReference type="Pfam" id="PF00069">
    <property type="entry name" value="Pkinase"/>
    <property type="match status" value="1"/>
</dbReference>
<dbReference type="PANTHER" id="PTHR24057:SF0">
    <property type="entry name" value="PROTEIN KINASE SHAGGY-RELATED"/>
    <property type="match status" value="1"/>
</dbReference>
<keyword evidence="5 9" id="KW-0418">Kinase</keyword>
<keyword evidence="2" id="KW-0723">Serine/threonine-protein kinase</keyword>
<evidence type="ECO:0000256" key="4">
    <source>
        <dbReference type="ARBA" id="ARBA00022741"/>
    </source>
</evidence>
<evidence type="ECO:0000259" key="7">
    <source>
        <dbReference type="PROSITE" id="PS50011"/>
    </source>
</evidence>
<name>A0A6P8XJ55_DROAB</name>
<accession>A0A6P8XJ55</accession>
<evidence type="ECO:0000313" key="8">
    <source>
        <dbReference type="Proteomes" id="UP000515160"/>
    </source>
</evidence>
<evidence type="ECO:0000256" key="5">
    <source>
        <dbReference type="ARBA" id="ARBA00022777"/>
    </source>
</evidence>
<evidence type="ECO:0000313" key="9">
    <source>
        <dbReference type="RefSeq" id="XP_034098747.1"/>
    </source>
</evidence>
<dbReference type="AlphaFoldDB" id="A0A6P8XJ55"/>
<gene>
    <name evidence="9" type="primary">LOC117564183</name>
</gene>
<evidence type="ECO:0000256" key="6">
    <source>
        <dbReference type="ARBA" id="ARBA00022840"/>
    </source>
</evidence>
<dbReference type="InterPro" id="IPR000719">
    <property type="entry name" value="Prot_kinase_dom"/>
</dbReference>
<dbReference type="PANTHER" id="PTHR24057">
    <property type="entry name" value="GLYCOGEN SYNTHASE KINASE-3 ALPHA"/>
    <property type="match status" value="1"/>
</dbReference>